<keyword evidence="1" id="KW-0732">Signal</keyword>
<sequence>MPISVRAVLVAPVAALLLTAPPALATNYTLWIHGKNSGGTQPGNYADFSNWGPSSTAAGVNKKAVNWDGRQRIGGQNYRIRDALDCFCTGTNWCYIAVHSAGDLQIGYALSLYGGSARYKKNAIPNSSGVCGNTDGTTQVGWNIKWVDVASGAGGGSELADKGEWATSDPIVSDLVTTTARSLYNHNTTRGIWFYMFAGSKGTFYSGLLPGQDDDAVSYHSTGGVAGSAGGAYCNPSDWFCNDLTTGSGACEGGFAKWSYHSVKFRDDGEAYGHGANGNWEGIVSKVRADVVTYAR</sequence>
<evidence type="ECO:0000313" key="2">
    <source>
        <dbReference type="EMBL" id="NMO16663.1"/>
    </source>
</evidence>
<comment type="caution">
    <text evidence="2">The sequence shown here is derived from an EMBL/GenBank/DDBJ whole genome shotgun (WGS) entry which is preliminary data.</text>
</comment>
<dbReference type="RefSeq" id="WP_169345950.1">
    <property type="nucleotide sequence ID" value="NZ_JABBJJ010000074.1"/>
</dbReference>
<keyword evidence="3" id="KW-1185">Reference proteome</keyword>
<dbReference type="EMBL" id="JABBJJ010000074">
    <property type="protein sequence ID" value="NMO16663.1"/>
    <property type="molecule type" value="Genomic_DNA"/>
</dbReference>
<feature type="chain" id="PRO_5032684058" evidence="1">
    <location>
        <begin position="26"/>
        <end position="296"/>
    </location>
</feature>
<gene>
    <name evidence="2" type="ORF">HG543_17615</name>
</gene>
<protein>
    <submittedName>
        <fullName evidence="2">Uncharacterized protein</fullName>
    </submittedName>
</protein>
<evidence type="ECO:0000256" key="1">
    <source>
        <dbReference type="SAM" id="SignalP"/>
    </source>
</evidence>
<name>A0A848LGI4_9BACT</name>
<organism evidence="2 3">
    <name type="scientific">Pyxidicoccus fallax</name>
    <dbReference type="NCBI Taxonomy" id="394095"/>
    <lineage>
        <taxon>Bacteria</taxon>
        <taxon>Pseudomonadati</taxon>
        <taxon>Myxococcota</taxon>
        <taxon>Myxococcia</taxon>
        <taxon>Myxococcales</taxon>
        <taxon>Cystobacterineae</taxon>
        <taxon>Myxococcaceae</taxon>
        <taxon>Pyxidicoccus</taxon>
    </lineage>
</organism>
<dbReference type="Proteomes" id="UP000518300">
    <property type="component" value="Unassembled WGS sequence"/>
</dbReference>
<feature type="signal peptide" evidence="1">
    <location>
        <begin position="1"/>
        <end position="25"/>
    </location>
</feature>
<accession>A0A848LGI4</accession>
<proteinExistence type="predicted"/>
<evidence type="ECO:0000313" key="3">
    <source>
        <dbReference type="Proteomes" id="UP000518300"/>
    </source>
</evidence>
<reference evidence="2 3" key="1">
    <citation type="submission" date="2020-04" db="EMBL/GenBank/DDBJ databases">
        <title>Draft genome of Pyxidicoccus fallax type strain.</title>
        <authorList>
            <person name="Whitworth D.E."/>
        </authorList>
    </citation>
    <scope>NUCLEOTIDE SEQUENCE [LARGE SCALE GENOMIC DNA]</scope>
    <source>
        <strain evidence="2 3">DSM 14698</strain>
    </source>
</reference>
<dbReference type="AlphaFoldDB" id="A0A848LGI4"/>